<dbReference type="EMBL" id="NAJQ01000087">
    <property type="protein sequence ID" value="TKA79545.1"/>
    <property type="molecule type" value="Genomic_DNA"/>
</dbReference>
<keyword evidence="2" id="KW-1185">Reference proteome</keyword>
<reference evidence="1 2" key="1">
    <citation type="submission" date="2017-03" db="EMBL/GenBank/DDBJ databases">
        <title>Genomes of endolithic fungi from Antarctica.</title>
        <authorList>
            <person name="Coleine C."/>
            <person name="Masonjones S."/>
            <person name="Stajich J.E."/>
        </authorList>
    </citation>
    <scope>NUCLEOTIDE SEQUENCE [LARGE SCALE GENOMIC DNA]</scope>
    <source>
        <strain evidence="1 2">CCFEE 5184</strain>
    </source>
</reference>
<dbReference type="Proteomes" id="UP000309340">
    <property type="component" value="Unassembled WGS sequence"/>
</dbReference>
<dbReference type="PANTHER" id="PTHR14187">
    <property type="entry name" value="ALPHA KINASE/ELONGATION FACTOR 2 KINASE"/>
    <property type="match status" value="1"/>
</dbReference>
<gene>
    <name evidence="1" type="ORF">B0A55_02749</name>
</gene>
<protein>
    <submittedName>
        <fullName evidence="1">Uncharacterized protein</fullName>
    </submittedName>
</protein>
<dbReference type="InterPro" id="IPR043129">
    <property type="entry name" value="ATPase_NBD"/>
</dbReference>
<organism evidence="1 2">
    <name type="scientific">Friedmanniomyces simplex</name>
    <dbReference type="NCBI Taxonomy" id="329884"/>
    <lineage>
        <taxon>Eukaryota</taxon>
        <taxon>Fungi</taxon>
        <taxon>Dikarya</taxon>
        <taxon>Ascomycota</taxon>
        <taxon>Pezizomycotina</taxon>
        <taxon>Dothideomycetes</taxon>
        <taxon>Dothideomycetidae</taxon>
        <taxon>Mycosphaerellales</taxon>
        <taxon>Teratosphaeriaceae</taxon>
        <taxon>Friedmanniomyces</taxon>
    </lineage>
</organism>
<proteinExistence type="predicted"/>
<evidence type="ECO:0000313" key="1">
    <source>
        <dbReference type="EMBL" id="TKA79545.1"/>
    </source>
</evidence>
<dbReference type="OrthoDB" id="2963168at2759"/>
<dbReference type="AlphaFoldDB" id="A0A4U0XWM9"/>
<dbReference type="Gene3D" id="3.30.420.40">
    <property type="match status" value="1"/>
</dbReference>
<sequence length="257" mass="27823">MADTLVVGIDFGTTFSGVAAAYSANPESPDEINIIKTWPGGNNITSDKVPSEVTYGSLHTPASTSHAFDAFNLNTLSDVLGGAKRTASRADQMRWGFQIRPDEDRLRCLKLFLDPSQPIPDYVSLPDIERQLMACGKSVDTVVAEYLRALFAHTKEILGRRYGREFVATTPLIVVLTVPAVWSDTAKDATLQAAEAAGMGDALAMISEPEAAAVYTLQAIPPNHLTVGHNFLMRLSRRSYYGDLSRAKHVAATPISP</sequence>
<dbReference type="PANTHER" id="PTHR14187:SF82">
    <property type="entry name" value="FAMILY CHAPERONE, PUTATIVE (AFU_ORTHOLOGUE AFUA_7G08575)-RELATED"/>
    <property type="match status" value="1"/>
</dbReference>
<dbReference type="STRING" id="329884.A0A4U0XWM9"/>
<dbReference type="SUPFAM" id="SSF53067">
    <property type="entry name" value="Actin-like ATPase domain"/>
    <property type="match status" value="1"/>
</dbReference>
<comment type="caution">
    <text evidence="1">The sequence shown here is derived from an EMBL/GenBank/DDBJ whole genome shotgun (WGS) entry which is preliminary data.</text>
</comment>
<name>A0A4U0XWM9_9PEZI</name>
<accession>A0A4U0XWM9</accession>
<evidence type="ECO:0000313" key="2">
    <source>
        <dbReference type="Proteomes" id="UP000309340"/>
    </source>
</evidence>